<keyword evidence="1" id="KW-0472">Membrane</keyword>
<gene>
    <name evidence="3" type="ORF">GPM19_12495</name>
</gene>
<accession>A0A7X3KSH9</accession>
<dbReference type="GO" id="GO:0005886">
    <property type="term" value="C:plasma membrane"/>
    <property type="evidence" value="ECO:0007669"/>
    <property type="project" value="TreeGrafter"/>
</dbReference>
<comment type="caution">
    <text evidence="3">The sequence shown here is derived from an EMBL/GenBank/DDBJ whole genome shotgun (WGS) entry which is preliminary data.</text>
</comment>
<feature type="transmembrane region" description="Helical" evidence="1">
    <location>
        <begin position="12"/>
        <end position="35"/>
    </location>
</feature>
<name>A0A7X3KSH9_9GAMM</name>
<reference evidence="3 4" key="1">
    <citation type="submission" date="2019-12" db="EMBL/GenBank/DDBJ databases">
        <title>Halomonas rutogse sp. nov. isolated from two lakes on Tibetan Plateau.</title>
        <authorList>
            <person name="Gao P."/>
        </authorList>
    </citation>
    <scope>NUCLEOTIDE SEQUENCE [LARGE SCALE GENOMIC DNA]</scope>
    <source>
        <strain evidence="3 4">ZH2S</strain>
    </source>
</reference>
<dbReference type="InterPro" id="IPR052894">
    <property type="entry name" value="AsmA-related"/>
</dbReference>
<organism evidence="3 4">
    <name type="scientific">Vreelandella zhuhanensis</name>
    <dbReference type="NCBI Taxonomy" id="2684210"/>
    <lineage>
        <taxon>Bacteria</taxon>
        <taxon>Pseudomonadati</taxon>
        <taxon>Pseudomonadota</taxon>
        <taxon>Gammaproteobacteria</taxon>
        <taxon>Oceanospirillales</taxon>
        <taxon>Halomonadaceae</taxon>
        <taxon>Vreelandella</taxon>
    </lineage>
</organism>
<dbReference type="Pfam" id="PF05170">
    <property type="entry name" value="AsmA"/>
    <property type="match status" value="4"/>
</dbReference>
<evidence type="ECO:0000313" key="3">
    <source>
        <dbReference type="EMBL" id="MWJ29007.1"/>
    </source>
</evidence>
<feature type="domain" description="AsmA" evidence="2">
    <location>
        <begin position="803"/>
        <end position="1167"/>
    </location>
</feature>
<dbReference type="PANTHER" id="PTHR30441">
    <property type="entry name" value="DUF748 DOMAIN-CONTAINING PROTEIN"/>
    <property type="match status" value="1"/>
</dbReference>
<dbReference type="EMBL" id="WTKP01000008">
    <property type="protein sequence ID" value="MWJ29007.1"/>
    <property type="molecule type" value="Genomic_DNA"/>
</dbReference>
<keyword evidence="4" id="KW-1185">Reference proteome</keyword>
<feature type="domain" description="AsmA" evidence="2">
    <location>
        <begin position="14"/>
        <end position="183"/>
    </location>
</feature>
<feature type="domain" description="AsmA" evidence="2">
    <location>
        <begin position="353"/>
        <end position="445"/>
    </location>
</feature>
<keyword evidence="1" id="KW-1133">Transmembrane helix</keyword>
<evidence type="ECO:0000313" key="4">
    <source>
        <dbReference type="Proteomes" id="UP000437638"/>
    </source>
</evidence>
<protein>
    <submittedName>
        <fullName evidence="3">AsmA family protein</fullName>
    </submittedName>
</protein>
<keyword evidence="1" id="KW-0812">Transmembrane</keyword>
<dbReference type="PANTHER" id="PTHR30441:SF9">
    <property type="entry name" value="ASMA FAMILY PROTEIN YHJG"/>
    <property type="match status" value="1"/>
</dbReference>
<sequence length="1283" mass="138088">MQHRASRFLRWWWLVPVILVALIVAAVELMSWNFLKPVITERIQEATGRSVAIHGDVDITLSPSPQLSLHELEIDNPEWATSPYMLEAQRVSISVSVSDLFQGKVVMDDIEVAGSTLNLEQRAGAPANWAFGDEQANQQAQAEEESSSPLDIRNLLLSDSEVHYWAADADTPLDVAVSSLQMQVDDETWHTQATLTFQQRRFELEAQTDPINAFMDDTQAFGGELTLSSGESQLTSTFEVPQAPALDRLEANGELSLHNLADWSQWLKLPQVELDSLEIAARLERQGSEWRLHDIDTAIAQNRVTGELTMDTAGEAPSLDGQLHSSQLDVAALRAALPESEEEGLSVPVLPDLRGDVALSVDRLILEQAVLQNVQTQVQLAEHSVALEPLTFEIADGNVEAQASLTSSPKRVAAEAQISLQNLDMTELNSALPAGDTLDAELSLELQPLEQRSTFELDTLLAQLRIDNARLAYRNAEAGSDLEATLETTGEQEPPRLLLNVNGTFRDKPLDMQVRGAPLPSLVDLEDGSLQQDYPLKAEATSNGLFVQADTTLASILAPQTLEADVVLDADSSRALEAWLGPVLPPLPEFRLAGRLSRDHEQWNVTGLEGEIGSTNVSGNVEVFTTERPAVNVDLEAGRIDIAQLISATTQASDDEAQADEAQDDSLLAPLRSFDGQLELNANTLVLPNGLELNELALDAELEEGGLRAEPLQFRLGDGSLTASLALDVTQSPASGRLDIDLDDISLARLGDTFTPIEDRLGRVSGELHLEMSETLPSDGRDDLLLPFIGRLSFEPSELRFSDPQADTQLTLNLETQGAATGDQTFQLEGEGRYDGAPASLSLQGDSLLNARDPDRPYALDLEADIVDTQISLEGTLLRPLALEGLDLELALKGPNPQRLSRLLGFALPQLPPYSVSGDLDLEDQRWTFTDMQGEIGDSDLSGRLALDTGATPPHLSGDLRSEQLDIADLGFLAGATPEEIEADDRFVLPDTEIITEAWQGVSADISYRGGSVSAGNIPLSNVVLDFTLENGRGQFDPVGFGVGEGSVDLTLDLDAGTQPPSGTMQVEVQGVDLSDALRNWELADDSVGTIGGRGKLWVEGASVAELLASADGGVVLLMTGGRLEALLVEIAGLDAGQTFLSWVRGRDPIPIDCAYADLQARDGVTQLDTFVVDTADTTFTLGGQVNLNTERLDISIIVHPKDPSVFVGRSPLHLGGTFDNIEVSVHSEELIMRAGSSAALGALAGPLAALLPLVDVGAGADMEYCEGLISRSREAIDEGSIE</sequence>
<dbReference type="Proteomes" id="UP000437638">
    <property type="component" value="Unassembled WGS sequence"/>
</dbReference>
<feature type="domain" description="AsmA" evidence="2">
    <location>
        <begin position="598"/>
        <end position="770"/>
    </location>
</feature>
<evidence type="ECO:0000259" key="2">
    <source>
        <dbReference type="Pfam" id="PF05170"/>
    </source>
</evidence>
<dbReference type="RefSeq" id="WP_160419352.1">
    <property type="nucleotide sequence ID" value="NZ_WTKP01000008.1"/>
</dbReference>
<dbReference type="GO" id="GO:0090313">
    <property type="term" value="P:regulation of protein targeting to membrane"/>
    <property type="evidence" value="ECO:0007669"/>
    <property type="project" value="TreeGrafter"/>
</dbReference>
<proteinExistence type="predicted"/>
<dbReference type="InterPro" id="IPR007844">
    <property type="entry name" value="AsmA"/>
</dbReference>
<evidence type="ECO:0000256" key="1">
    <source>
        <dbReference type="SAM" id="Phobius"/>
    </source>
</evidence>